<reference evidence="3 4" key="1">
    <citation type="journal article" date="2019" name="Biochem. Eng. J.">
        <title>Metabolic engineering of the marine bacteria Neptunomonas concharum for the production of acetoin and meso-2,3-butanediol from acetate.</title>
        <authorList>
            <person name="Li W."/>
            <person name="Pu N."/>
            <person name="Liu C.-X."/>
            <person name="Yuan Q.-P."/>
            <person name="Li Z.-J."/>
        </authorList>
    </citation>
    <scope>NUCLEOTIDE SEQUENCE [LARGE SCALE GENOMIC DNA]</scope>
    <source>
        <strain evidence="3 4">JCM17730</strain>
    </source>
</reference>
<dbReference type="NCBIfam" id="NF007967">
    <property type="entry name" value="PRK10691.1"/>
    <property type="match status" value="1"/>
</dbReference>
<dbReference type="Gene3D" id="3.90.850.10">
    <property type="entry name" value="Fumarylacetoacetase-like, C-terminal domain"/>
    <property type="match status" value="1"/>
</dbReference>
<name>A0A5P1R793_9GAMM</name>
<evidence type="ECO:0000259" key="2">
    <source>
        <dbReference type="Pfam" id="PF01557"/>
    </source>
</evidence>
<dbReference type="InterPro" id="IPR036663">
    <property type="entry name" value="Fumarylacetoacetase_C_sf"/>
</dbReference>
<dbReference type="GO" id="GO:0018773">
    <property type="term" value="F:acetylpyruvate hydrolase activity"/>
    <property type="evidence" value="ECO:0007669"/>
    <property type="project" value="TreeGrafter"/>
</dbReference>
<accession>A0A5P1R793</accession>
<dbReference type="Pfam" id="PF01557">
    <property type="entry name" value="FAA_hydrolase"/>
    <property type="match status" value="1"/>
</dbReference>
<dbReference type="GO" id="GO:0046872">
    <property type="term" value="F:metal ion binding"/>
    <property type="evidence" value="ECO:0007669"/>
    <property type="project" value="UniProtKB-KW"/>
</dbReference>
<feature type="domain" description="Fumarylacetoacetase-like C-terminal" evidence="2">
    <location>
        <begin position="19"/>
        <end position="219"/>
    </location>
</feature>
<dbReference type="AlphaFoldDB" id="A0A5P1R793"/>
<dbReference type="OrthoDB" id="9805307at2"/>
<dbReference type="RefSeq" id="WP_138986219.1">
    <property type="nucleotide sequence ID" value="NZ_CP043869.1"/>
</dbReference>
<keyword evidence="1" id="KW-0479">Metal-binding</keyword>
<sequence length="221" mass="23791">MAYQHRFANGQPCSWTLGKVVCVGRNYADHAKELNNPIPTEPMLFIKPATSAVELESPFSIPKTLGSVHFETEMSILIGNTLCHASEAEAKQAIAGIGLGLDLTLRDVQDNLKAKGHPWEKAKGFDGACPLSAFVEPALVPDLQDVSIRLRVNGEVRQDGNSSHMLNKVVPLISYISQFFTLQPGDVVLTGTPAGVGPIESGDRLEVELTGILNCKTQVTS</sequence>
<evidence type="ECO:0000313" key="3">
    <source>
        <dbReference type="EMBL" id="QEQ95514.1"/>
    </source>
</evidence>
<dbReference type="EMBL" id="CP043869">
    <property type="protein sequence ID" value="QEQ95514.1"/>
    <property type="molecule type" value="Genomic_DNA"/>
</dbReference>
<dbReference type="Proteomes" id="UP000324760">
    <property type="component" value="Chromosome"/>
</dbReference>
<dbReference type="SUPFAM" id="SSF56529">
    <property type="entry name" value="FAH"/>
    <property type="match status" value="1"/>
</dbReference>
<organism evidence="3 4">
    <name type="scientific">Neptunomonas concharum</name>
    <dbReference type="NCBI Taxonomy" id="1031538"/>
    <lineage>
        <taxon>Bacteria</taxon>
        <taxon>Pseudomonadati</taxon>
        <taxon>Pseudomonadota</taxon>
        <taxon>Gammaproteobacteria</taxon>
        <taxon>Oceanospirillales</taxon>
        <taxon>Oceanospirillaceae</taxon>
        <taxon>Neptunomonas</taxon>
    </lineage>
</organism>
<gene>
    <name evidence="3" type="ORF">F0U83_01665</name>
</gene>
<keyword evidence="4" id="KW-1185">Reference proteome</keyword>
<evidence type="ECO:0000313" key="4">
    <source>
        <dbReference type="Proteomes" id="UP000324760"/>
    </source>
</evidence>
<dbReference type="InterPro" id="IPR011234">
    <property type="entry name" value="Fumarylacetoacetase-like_C"/>
</dbReference>
<proteinExistence type="predicted"/>
<evidence type="ECO:0000256" key="1">
    <source>
        <dbReference type="ARBA" id="ARBA00022723"/>
    </source>
</evidence>
<dbReference type="PANTHER" id="PTHR11820:SF7">
    <property type="entry name" value="ACYLPYRUVASE FAHD1, MITOCHONDRIAL"/>
    <property type="match status" value="1"/>
</dbReference>
<keyword evidence="3" id="KW-0378">Hydrolase</keyword>
<dbReference type="PANTHER" id="PTHR11820">
    <property type="entry name" value="ACYLPYRUVASE"/>
    <property type="match status" value="1"/>
</dbReference>
<dbReference type="KEGG" id="ncu:F0U83_01665"/>
<protein>
    <submittedName>
        <fullName evidence="3">Fumarylacetoacetate hydrolase family protein</fullName>
    </submittedName>
</protein>